<dbReference type="RefSeq" id="WP_259124490.1">
    <property type="nucleotide sequence ID" value="NZ_JANUAE010000015.1"/>
</dbReference>
<name>A0A9X2Q4X5_9BACT</name>
<evidence type="ECO:0000313" key="1">
    <source>
        <dbReference type="EMBL" id="MCS3711632.1"/>
    </source>
</evidence>
<comment type="caution">
    <text evidence="1">The sequence shown here is derived from an EMBL/GenBank/DDBJ whole genome shotgun (WGS) entry which is preliminary data.</text>
</comment>
<evidence type="ECO:0000313" key="2">
    <source>
        <dbReference type="Proteomes" id="UP001155057"/>
    </source>
</evidence>
<dbReference type="AlphaFoldDB" id="A0A9X2Q4X5"/>
<accession>A0A9X2Q4X5</accession>
<protein>
    <submittedName>
        <fullName evidence="1">Uncharacterized protein</fullName>
    </submittedName>
</protein>
<dbReference type="EMBL" id="JANUAE010000015">
    <property type="protein sequence ID" value="MCS3711632.1"/>
    <property type="molecule type" value="Genomic_DNA"/>
</dbReference>
<organism evidence="1 2">
    <name type="scientific">Salinibacter ruber</name>
    <dbReference type="NCBI Taxonomy" id="146919"/>
    <lineage>
        <taxon>Bacteria</taxon>
        <taxon>Pseudomonadati</taxon>
        <taxon>Rhodothermota</taxon>
        <taxon>Rhodothermia</taxon>
        <taxon>Rhodothermales</taxon>
        <taxon>Salinibacteraceae</taxon>
        <taxon>Salinibacter</taxon>
    </lineage>
</organism>
<sequence>MDQSETKWCPECGSYYLHIKGFCLGCDVDQKEWFDKSEQEVADSIGIENNDWLDMNWVVASEDGPLHGTETKKEGVEKIESYTGEEEISMSRLASGLYCYVTIEGETYYVGKPEAYQKEDLSHLIDPDPDE</sequence>
<dbReference type="Proteomes" id="UP001155057">
    <property type="component" value="Unassembled WGS sequence"/>
</dbReference>
<gene>
    <name evidence="1" type="ORF">GGP61_003265</name>
</gene>
<proteinExistence type="predicted"/>
<reference evidence="1" key="1">
    <citation type="submission" date="2022-08" db="EMBL/GenBank/DDBJ databases">
        <title>Genomic Encyclopedia of Type Strains, Phase V (KMG-V): Genome sequencing to study the core and pangenomes of soil and plant-associated prokaryotes.</title>
        <authorList>
            <person name="Whitman W."/>
        </authorList>
    </citation>
    <scope>NUCLEOTIDE SEQUENCE</scope>
    <source>
        <strain evidence="1">SP3049</strain>
    </source>
</reference>